<organism evidence="9 10">
    <name type="scientific">Caerostris darwini</name>
    <dbReference type="NCBI Taxonomy" id="1538125"/>
    <lineage>
        <taxon>Eukaryota</taxon>
        <taxon>Metazoa</taxon>
        <taxon>Ecdysozoa</taxon>
        <taxon>Arthropoda</taxon>
        <taxon>Chelicerata</taxon>
        <taxon>Arachnida</taxon>
        <taxon>Araneae</taxon>
        <taxon>Araneomorphae</taxon>
        <taxon>Entelegynae</taxon>
        <taxon>Araneoidea</taxon>
        <taxon>Araneidae</taxon>
        <taxon>Caerostris</taxon>
    </lineage>
</organism>
<evidence type="ECO:0000259" key="7">
    <source>
        <dbReference type="Pfam" id="PF05827"/>
    </source>
</evidence>
<gene>
    <name evidence="9" type="primary">X975_22847</name>
    <name evidence="9" type="ORF">CDAR_602111</name>
</gene>
<dbReference type="Pfam" id="PF05827">
    <property type="entry name" value="VAS1_LD"/>
    <property type="match status" value="1"/>
</dbReference>
<evidence type="ECO:0000256" key="5">
    <source>
        <dbReference type="ARBA" id="ARBA00023136"/>
    </source>
</evidence>
<dbReference type="GO" id="GO:0030641">
    <property type="term" value="P:regulation of cellular pH"/>
    <property type="evidence" value="ECO:0007669"/>
    <property type="project" value="TreeGrafter"/>
</dbReference>
<keyword evidence="10" id="KW-1185">Reference proteome</keyword>
<comment type="similarity">
    <text evidence="2">Belongs to the vacuolar ATPase subunit S1 family.</text>
</comment>
<name>A0AAV4RDL2_9ARAC</name>
<evidence type="ECO:0000256" key="6">
    <source>
        <dbReference type="SAM" id="Phobius"/>
    </source>
</evidence>
<keyword evidence="4 6" id="KW-1133">Transmembrane helix</keyword>
<comment type="subcellular location">
    <subcellularLocation>
        <location evidence="1">Membrane</location>
        <topology evidence="1">Single-pass membrane protein</topology>
    </subcellularLocation>
</comment>
<evidence type="ECO:0008006" key="11">
    <source>
        <dbReference type="Google" id="ProtNLM"/>
    </source>
</evidence>
<dbReference type="Pfam" id="PF20520">
    <property type="entry name" value="Ac45-VOA1_TM"/>
    <property type="match status" value="1"/>
</dbReference>
<proteinExistence type="inferred from homology"/>
<evidence type="ECO:0000256" key="4">
    <source>
        <dbReference type="ARBA" id="ARBA00022989"/>
    </source>
</evidence>
<evidence type="ECO:0000256" key="1">
    <source>
        <dbReference type="ARBA" id="ARBA00004167"/>
    </source>
</evidence>
<dbReference type="Proteomes" id="UP001054837">
    <property type="component" value="Unassembled WGS sequence"/>
</dbReference>
<evidence type="ECO:0000259" key="8">
    <source>
        <dbReference type="Pfam" id="PF20520"/>
    </source>
</evidence>
<evidence type="ECO:0000256" key="3">
    <source>
        <dbReference type="ARBA" id="ARBA00022692"/>
    </source>
</evidence>
<dbReference type="Gene3D" id="2.40.160.110">
    <property type="match status" value="1"/>
</dbReference>
<accession>A0AAV4RDL2</accession>
<dbReference type="InterPro" id="IPR008388">
    <property type="entry name" value="Ac45_acc_su"/>
</dbReference>
<evidence type="ECO:0000313" key="10">
    <source>
        <dbReference type="Proteomes" id="UP001054837"/>
    </source>
</evidence>
<dbReference type="PANTHER" id="PTHR12471:SF7">
    <property type="entry name" value="V-TYPE PROTON ATPASE SUBUNIT S1"/>
    <property type="match status" value="1"/>
</dbReference>
<feature type="transmembrane region" description="Helical" evidence="6">
    <location>
        <begin position="333"/>
        <end position="355"/>
    </location>
</feature>
<dbReference type="GO" id="GO:0033176">
    <property type="term" value="C:proton-transporting V-type ATPase complex"/>
    <property type="evidence" value="ECO:0007669"/>
    <property type="project" value="TreeGrafter"/>
</dbReference>
<evidence type="ECO:0000313" key="9">
    <source>
        <dbReference type="EMBL" id="GIY18320.1"/>
    </source>
</evidence>
<dbReference type="EMBL" id="BPLQ01005889">
    <property type="protein sequence ID" value="GIY18320.1"/>
    <property type="molecule type" value="Genomic_DNA"/>
</dbReference>
<dbReference type="InterPro" id="IPR046755">
    <property type="entry name" value="VAS1_LD"/>
</dbReference>
<reference evidence="9 10" key="1">
    <citation type="submission" date="2021-06" db="EMBL/GenBank/DDBJ databases">
        <title>Caerostris darwini draft genome.</title>
        <authorList>
            <person name="Kono N."/>
            <person name="Arakawa K."/>
        </authorList>
    </citation>
    <scope>NUCLEOTIDE SEQUENCE [LARGE SCALE GENOMIC DNA]</scope>
</reference>
<dbReference type="AlphaFoldDB" id="A0AAV4RDL2"/>
<dbReference type="PANTHER" id="PTHR12471">
    <property type="entry name" value="VACUOLAR ATP SYNTHASE SUBUNIT S1"/>
    <property type="match status" value="1"/>
</dbReference>
<evidence type="ECO:0000256" key="2">
    <source>
        <dbReference type="ARBA" id="ARBA00009037"/>
    </source>
</evidence>
<keyword evidence="5 6" id="KW-0472">Membrane</keyword>
<sequence length="378" mass="42237">MWNIKGDALHITPASALGKDDKIYETSLKEIMNSDNRILVFALNKMSLEDFSSNEKPVSSNDTLQNLESFLEREPYMFLSSINNPLDQIHKAHCGVQEIVVERNIDENVLHSISLAFDKSCIVVLHIPDAGIIGSKEMTFKPSLDKTSKNVVGVFTAVKSSWGKVNDDHHKFRNLLAYEEEDPNFLNITGCLLMYAENITLFSAEKNFSALLPFPIDTAGSECGNVTTLLQLNFKNVPEFKEVTIKFNFTNVQGSWTTLVYLEASDINNELNPAGLEAPIEFSYSCGKYEMGNKNISLPKILLSFDRFQVQPFKVNDKFSDSFDCVPFFTVPIWMGIFVALLAIAIVNVGVYALFSIHTIDRFDDPKGKTISVAAGVD</sequence>
<dbReference type="GO" id="GO:0001671">
    <property type="term" value="F:ATPase activator activity"/>
    <property type="evidence" value="ECO:0007669"/>
    <property type="project" value="TreeGrafter"/>
</dbReference>
<feature type="domain" description="V-type proton ATPase subunit S1 luminal" evidence="7">
    <location>
        <begin position="191"/>
        <end position="313"/>
    </location>
</feature>
<protein>
    <recommendedName>
        <fullName evidence="11">V-type proton ATPase subunit S1</fullName>
    </recommendedName>
</protein>
<keyword evidence="3 6" id="KW-0812">Transmembrane</keyword>
<comment type="caution">
    <text evidence="9">The sequence shown here is derived from an EMBL/GenBank/DDBJ whole genome shotgun (WGS) entry which is preliminary data.</text>
</comment>
<feature type="domain" description="V-type proton ATPase subunit S1/VOA1 transmembrane" evidence="8">
    <location>
        <begin position="327"/>
        <end position="365"/>
    </location>
</feature>
<dbReference type="InterPro" id="IPR046756">
    <property type="entry name" value="VAS1/VOA1_TM"/>
</dbReference>